<feature type="transmembrane region" description="Helical" evidence="1">
    <location>
        <begin position="550"/>
        <end position="570"/>
    </location>
</feature>
<feature type="transmembrane region" description="Helical" evidence="1">
    <location>
        <begin position="184"/>
        <end position="204"/>
    </location>
</feature>
<feature type="transmembrane region" description="Helical" evidence="1">
    <location>
        <begin position="216"/>
        <end position="234"/>
    </location>
</feature>
<feature type="transmembrane region" description="Helical" evidence="1">
    <location>
        <begin position="904"/>
        <end position="921"/>
    </location>
</feature>
<feature type="transmembrane region" description="Helical" evidence="1">
    <location>
        <begin position="1170"/>
        <end position="1189"/>
    </location>
</feature>
<dbReference type="Proteomes" id="UP000316560">
    <property type="component" value="Unassembled WGS sequence"/>
</dbReference>
<name>A0A8H2K8A8_9MICO</name>
<feature type="transmembrane region" description="Helical" evidence="1">
    <location>
        <begin position="246"/>
        <end position="263"/>
    </location>
</feature>
<dbReference type="EMBL" id="VFRA01000001">
    <property type="protein sequence ID" value="TQO21005.1"/>
    <property type="molecule type" value="Genomic_DNA"/>
</dbReference>
<dbReference type="RefSeq" id="WP_141991229.1">
    <property type="nucleotide sequence ID" value="NZ_VFRA01000001.1"/>
</dbReference>
<feature type="transmembrane region" description="Helical" evidence="1">
    <location>
        <begin position="1050"/>
        <end position="1074"/>
    </location>
</feature>
<feature type="transmembrane region" description="Helical" evidence="1">
    <location>
        <begin position="1263"/>
        <end position="1283"/>
    </location>
</feature>
<organism evidence="2 3">
    <name type="scientific">Rhodoglobus vestalii</name>
    <dbReference type="NCBI Taxonomy" id="193384"/>
    <lineage>
        <taxon>Bacteria</taxon>
        <taxon>Bacillati</taxon>
        <taxon>Actinomycetota</taxon>
        <taxon>Actinomycetes</taxon>
        <taxon>Micrococcales</taxon>
        <taxon>Microbacteriaceae</taxon>
        <taxon>Rhodoglobus</taxon>
    </lineage>
</organism>
<feature type="transmembrane region" description="Helical" evidence="1">
    <location>
        <begin position="1640"/>
        <end position="1659"/>
    </location>
</feature>
<feature type="transmembrane region" description="Helical" evidence="1">
    <location>
        <begin position="1295"/>
        <end position="1313"/>
    </location>
</feature>
<accession>A0A8H2K8A8</accession>
<feature type="transmembrane region" description="Helical" evidence="1">
    <location>
        <begin position="1201"/>
        <end position="1226"/>
    </location>
</feature>
<feature type="transmembrane region" description="Helical" evidence="1">
    <location>
        <begin position="875"/>
        <end position="892"/>
    </location>
</feature>
<protein>
    <submittedName>
        <fullName evidence="2">Uncharacterized protein</fullName>
    </submittedName>
</protein>
<feature type="transmembrane region" description="Helical" evidence="1">
    <location>
        <begin position="1722"/>
        <end position="1740"/>
    </location>
</feature>
<feature type="transmembrane region" description="Helical" evidence="1">
    <location>
        <begin position="727"/>
        <end position="748"/>
    </location>
</feature>
<evidence type="ECO:0000313" key="3">
    <source>
        <dbReference type="Proteomes" id="UP000316560"/>
    </source>
</evidence>
<keyword evidence="1" id="KW-0812">Transmembrane</keyword>
<feature type="transmembrane region" description="Helical" evidence="1">
    <location>
        <begin position="1114"/>
        <end position="1134"/>
    </location>
</feature>
<proteinExistence type="predicted"/>
<keyword evidence="3" id="KW-1185">Reference proteome</keyword>
<feature type="transmembrane region" description="Helical" evidence="1">
    <location>
        <begin position="760"/>
        <end position="777"/>
    </location>
</feature>
<evidence type="ECO:0000313" key="2">
    <source>
        <dbReference type="EMBL" id="TQO21005.1"/>
    </source>
</evidence>
<feature type="transmembrane region" description="Helical" evidence="1">
    <location>
        <begin position="821"/>
        <end position="839"/>
    </location>
</feature>
<feature type="transmembrane region" description="Helical" evidence="1">
    <location>
        <begin position="1562"/>
        <end position="1581"/>
    </location>
</feature>
<evidence type="ECO:0000256" key="1">
    <source>
        <dbReference type="SAM" id="Phobius"/>
    </source>
</evidence>
<feature type="transmembrane region" description="Helical" evidence="1">
    <location>
        <begin position="1492"/>
        <end position="1511"/>
    </location>
</feature>
<feature type="transmembrane region" description="Helical" evidence="1">
    <location>
        <begin position="501"/>
        <end position="520"/>
    </location>
</feature>
<feature type="transmembrane region" description="Helical" evidence="1">
    <location>
        <begin position="606"/>
        <end position="624"/>
    </location>
</feature>
<feature type="transmembrane region" description="Helical" evidence="1">
    <location>
        <begin position="984"/>
        <end position="1006"/>
    </location>
</feature>
<feature type="transmembrane region" description="Helical" evidence="1">
    <location>
        <begin position="631"/>
        <end position="654"/>
    </location>
</feature>
<feature type="transmembrane region" description="Helical" evidence="1">
    <location>
        <begin position="1671"/>
        <end position="1688"/>
    </location>
</feature>
<feature type="transmembrane region" description="Helical" evidence="1">
    <location>
        <begin position="666"/>
        <end position="684"/>
    </location>
</feature>
<feature type="transmembrane region" description="Helical" evidence="1">
    <location>
        <begin position="789"/>
        <end position="809"/>
    </location>
</feature>
<feature type="transmembrane region" description="Helical" evidence="1">
    <location>
        <begin position="1349"/>
        <end position="1366"/>
    </location>
</feature>
<feature type="transmembrane region" description="Helical" evidence="1">
    <location>
        <begin position="582"/>
        <end position="600"/>
    </location>
</feature>
<feature type="transmembrane region" description="Helical" evidence="1">
    <location>
        <begin position="1140"/>
        <end position="1158"/>
    </location>
</feature>
<feature type="transmembrane region" description="Helical" evidence="1">
    <location>
        <begin position="270"/>
        <end position="291"/>
    </location>
</feature>
<feature type="transmembrane region" description="Helical" evidence="1">
    <location>
        <begin position="1086"/>
        <end position="1102"/>
    </location>
</feature>
<feature type="transmembrane region" description="Helical" evidence="1">
    <location>
        <begin position="1018"/>
        <end position="1038"/>
    </location>
</feature>
<feature type="transmembrane region" description="Helical" evidence="1">
    <location>
        <begin position="416"/>
        <end position="435"/>
    </location>
</feature>
<keyword evidence="1" id="KW-0472">Membrane</keyword>
<feature type="transmembrane region" description="Helical" evidence="1">
    <location>
        <begin position="1614"/>
        <end position="1631"/>
    </location>
</feature>
<feature type="transmembrane region" description="Helical" evidence="1">
    <location>
        <begin position="958"/>
        <end position="977"/>
    </location>
</feature>
<feature type="transmembrane region" description="Helical" evidence="1">
    <location>
        <begin position="330"/>
        <end position="348"/>
    </location>
</feature>
<feature type="transmembrane region" description="Helical" evidence="1">
    <location>
        <begin position="297"/>
        <end position="318"/>
    </location>
</feature>
<feature type="transmembrane region" description="Helical" evidence="1">
    <location>
        <begin position="933"/>
        <end position="952"/>
    </location>
</feature>
<dbReference type="InterPro" id="IPR058062">
    <property type="entry name" value="SCO7613_C"/>
</dbReference>
<feature type="transmembrane region" description="Helical" evidence="1">
    <location>
        <begin position="456"/>
        <end position="481"/>
    </location>
</feature>
<feature type="transmembrane region" description="Helical" evidence="1">
    <location>
        <begin position="1319"/>
        <end position="1337"/>
    </location>
</feature>
<dbReference type="OrthoDB" id="5096967at2"/>
<feature type="transmembrane region" description="Helical" evidence="1">
    <location>
        <begin position="527"/>
        <end position="544"/>
    </location>
</feature>
<feature type="transmembrane region" description="Helical" evidence="1">
    <location>
        <begin position="845"/>
        <end position="863"/>
    </location>
</feature>
<comment type="caution">
    <text evidence="2">The sequence shown here is derived from an EMBL/GenBank/DDBJ whole genome shotgun (WGS) entry which is preliminary data.</text>
</comment>
<dbReference type="NCBIfam" id="NF047321">
    <property type="entry name" value="SCO7613_CTERM"/>
    <property type="match status" value="1"/>
</dbReference>
<feature type="transmembrane region" description="Helical" evidence="1">
    <location>
        <begin position="1432"/>
        <end position="1451"/>
    </location>
</feature>
<reference evidence="2 3" key="1">
    <citation type="submission" date="2019-06" db="EMBL/GenBank/DDBJ databases">
        <title>Sequencing the genomes of 1000 actinobacteria strains.</title>
        <authorList>
            <person name="Klenk H.-P."/>
        </authorList>
    </citation>
    <scope>NUCLEOTIDE SEQUENCE [LARGE SCALE GENOMIC DNA]</scope>
    <source>
        <strain evidence="2 3">DSM 21947</strain>
    </source>
</reference>
<feature type="transmembrane region" description="Helical" evidence="1">
    <location>
        <begin position="1458"/>
        <end position="1480"/>
    </location>
</feature>
<gene>
    <name evidence="2" type="ORF">FB472_2667</name>
</gene>
<feature type="transmembrane region" description="Helical" evidence="1">
    <location>
        <begin position="1531"/>
        <end position="1550"/>
    </location>
</feature>
<feature type="transmembrane region" description="Helical" evidence="1">
    <location>
        <begin position="1378"/>
        <end position="1395"/>
    </location>
</feature>
<feature type="transmembrane region" description="Helical" evidence="1">
    <location>
        <begin position="1695"/>
        <end position="1716"/>
    </location>
</feature>
<feature type="transmembrane region" description="Helical" evidence="1">
    <location>
        <begin position="1233"/>
        <end position="1251"/>
    </location>
</feature>
<feature type="transmembrane region" description="Helical" evidence="1">
    <location>
        <begin position="696"/>
        <end position="715"/>
    </location>
</feature>
<feature type="transmembrane region" description="Helical" evidence="1">
    <location>
        <begin position="1588"/>
        <end position="1608"/>
    </location>
</feature>
<feature type="transmembrane region" description="Helical" evidence="1">
    <location>
        <begin position="360"/>
        <end position="377"/>
    </location>
</feature>
<keyword evidence="1" id="KW-1133">Transmembrane helix</keyword>
<sequence length="1758" mass="184857">MASSPRSFIDHVGHVLFPRGPKDLTDVSRCPACFTQLPSHLVCSSCQLDLNHPDASLLREASLSAVSAMDARLELIGKVRFETEVERAKAAAVRVNAEQAVVAENRNRASEAAAASTAAAVAASVPATAAPSANDPAVAAPNIAVPVARSHYGVQVILLIVGVSLLSVGAIFFLIYAFISFGLIWRSVIIATITIASIVGATFVKRRGLSATAEALSALAVVFVVLDIYALRANELLVIGDAAGRTYWGSALMIAAASFVFWHRASGLRLVSIFGYTVFPPAVALFVSGIVPSEESGAGTLVAMTALAAASLIHVTAAHDNNRAIIERSVTLVYAMLALVVGFASAVWDRLLVRDTELGGWLLAIGIVAAIHSAVAHRAHLPAIVRNSFATASGVLFASGVWTVIADAMVSGDRTTTPPTLVIVVIATLTAIALLSEASGRRSDSATRSATFWASLGVWGVTLVATVSPLATSVGTAFQFVDQQGLRRRLPGSVTFDILSNGWPQLSLLVIPVALALTWWATAQLRARAHIVIASAGTALSLGAPLTGSLLGAIATWLAVAATALLVVAIDRQRRGARRTHLTVAAASILALSLAYASGWSSYETWLFASITTGILIFLARYLIDIRALRVTLFGTSAFIFVLASAGIGEQLQFALTPNAPNPLEIWMTVSIAAVALFACSLLPTTRDVLQPERRVLWWMGFTISTVAAANLWTAAVSGAPVLGAPLALPLHVVSLIVAIAFVAALGLTMLDRSTTTHAAQRISAAILLAPATVWALDSASRTIGLSTIAIELAPATASVLVGIVSMTLRVRNQRTLVRRFSELSALAVAAITTLSAILEPQASHWLIVLLVAITLLLASISADGIFGSHSLRRHAIWAAVAFATWSLWIRLDQSRVDALEAYVLPLAAVVLAITVFIARAELRESCLRSAPYIALAGLFIAIMPLTLNAASGSELRTLVIAGICGALLLTAAFLAPHPRLVEFWGITIIASATGVVTATTARTLVTVDNNSLSSPEVDVWVLGAVAILALASFGLASAGFSRTAAHTRWAIASEALLGVAIVLLFALETVILRSVGVQETLANDIRVLSLVTLAAALLMLSRRAMPSPLTPRLSYLAFALSIVAAFTALSANLIHITEWWFAVSIVAVGVLVRALWSNLRDVDPTERRALWWVGLALATAAGANLWIANSTSGPLVEAALILPLHLMSLIVAVVFGTILSLTMLGRGRRIPVVERISAAALLAPATAWLLDSAIRTVGLGTVAIELAPATASALVAVLSMVLRVRQKHTLVRRFSELSALAVAAITTLSAILEPQASHWLIVLLVAITLLLASISADGIFGSHSLRRHAIWAAVAFATWSLWIRLDQSRVDALEAYVLPLAAVVLAIAILIARAELRESRLVSAHYIALVGLLLGIVPLSLNAASGTELRPLVIAGFCGALLLAAAFIPARPRLTEFWGISIVASASGLVVVATARTLYTVENLGNTPLPVDAWVLGAAALVALAGFGLARSGVDRATATNRRAIASEALLASAMVLTYSLEAVIMLTVGSSDTATNEIRIVALVALGAAILVLSTRIATPPLTPRISYLTCGLATALGVIALAAGLIQPIEWVTVLLGAALITHGAVRLRRNPEARSFRWLAPGFLVALVPSLIVTFTDNESADTQWRIIALGIASVVTIVAGAWFTLKSPLLIGTIVVLIHAAHTFAPAIVALYQLTDWWMWAVVGGAIVLFLGITLERRIRDFKTLNTRISALR</sequence>
<feature type="transmembrane region" description="Helical" evidence="1">
    <location>
        <begin position="389"/>
        <end position="410"/>
    </location>
</feature>
<feature type="transmembrane region" description="Helical" evidence="1">
    <location>
        <begin position="156"/>
        <end position="178"/>
    </location>
</feature>
<feature type="transmembrane region" description="Helical" evidence="1">
    <location>
        <begin position="1407"/>
        <end position="1426"/>
    </location>
</feature>